<dbReference type="SMART" id="SM00717">
    <property type="entry name" value="SANT"/>
    <property type="match status" value="2"/>
</dbReference>
<evidence type="ECO:0000259" key="3">
    <source>
        <dbReference type="PROSITE" id="PS51294"/>
    </source>
</evidence>
<comment type="caution">
    <text evidence="4">The sequence shown here is derived from an EMBL/GenBank/DDBJ whole genome shotgun (WGS) entry which is preliminary data.</text>
</comment>
<evidence type="ECO:0000256" key="1">
    <source>
        <dbReference type="SAM" id="MobiDB-lite"/>
    </source>
</evidence>
<dbReference type="InterPro" id="IPR001005">
    <property type="entry name" value="SANT/Myb"/>
</dbReference>
<feature type="domain" description="HTH myb-type" evidence="3">
    <location>
        <begin position="42"/>
        <end position="93"/>
    </location>
</feature>
<dbReference type="SUPFAM" id="SSF46689">
    <property type="entry name" value="Homeodomain-like"/>
    <property type="match status" value="1"/>
</dbReference>
<dbReference type="RefSeq" id="XP_073561445.1">
    <property type="nucleotide sequence ID" value="XM_073699830.1"/>
</dbReference>
<dbReference type="CDD" id="cd00167">
    <property type="entry name" value="SANT"/>
    <property type="match status" value="2"/>
</dbReference>
<evidence type="ECO:0000259" key="2">
    <source>
        <dbReference type="PROSITE" id="PS50090"/>
    </source>
</evidence>
<protein>
    <recommendedName>
        <fullName evidence="6">Myb-like DNA-binding protein FlbD</fullName>
    </recommendedName>
</protein>
<dbReference type="EMBL" id="PPTA01000003">
    <property type="protein sequence ID" value="TFB05244.1"/>
    <property type="molecule type" value="Genomic_DNA"/>
</dbReference>
<name>A0ABY2HAA1_9HYPO</name>
<dbReference type="Gene3D" id="1.10.10.60">
    <property type="entry name" value="Homeodomain-like"/>
    <property type="match status" value="2"/>
</dbReference>
<evidence type="ECO:0000313" key="5">
    <source>
        <dbReference type="Proteomes" id="UP001642720"/>
    </source>
</evidence>
<sequence length="369" mass="40889">MAAVAPPLVPREVDYIPTEKLMTMTPTHLRSMVMRSGALSPKKGPWTPEESQRLVTLVRLMGPQDWVSIASFMSSRNAKQCRERYHQNLDPSLRHDPISEDEARAIMDLYGRYGTAWARIAEHLPGRSDNAIKNYVNGLVNKTKRAEGRHHHNARRRGSRQSIRSDVSSTTTNSATAVTPVNVVCALIRSPPPANALESPTFSDIADSDGGNNNYRLSSASPWEHFAEPAAAPHHSPPVWYRPLAQPSDSPQPLSRRAAPHPHTPYEASPIRQSGFGYVQHDERWRPLSRSPEPSSFTPSTSQRYGSDLARYSLSGAASQELTRGLGMQNNQLPRIDPHWARNEVLPALDLSAATGRADPRMAIANLLE</sequence>
<organism evidence="4 5">
    <name type="scientific">Trichoderma ghanense</name>
    <dbReference type="NCBI Taxonomy" id="65468"/>
    <lineage>
        <taxon>Eukaryota</taxon>
        <taxon>Fungi</taxon>
        <taxon>Dikarya</taxon>
        <taxon>Ascomycota</taxon>
        <taxon>Pezizomycotina</taxon>
        <taxon>Sordariomycetes</taxon>
        <taxon>Hypocreomycetidae</taxon>
        <taxon>Hypocreales</taxon>
        <taxon>Hypocreaceae</taxon>
        <taxon>Trichoderma</taxon>
    </lineage>
</organism>
<dbReference type="InterPro" id="IPR050560">
    <property type="entry name" value="MYB_TF"/>
</dbReference>
<evidence type="ECO:0008006" key="6">
    <source>
        <dbReference type="Google" id="ProtNLM"/>
    </source>
</evidence>
<dbReference type="GeneID" id="300574280"/>
<feature type="domain" description="HTH myb-type" evidence="3">
    <location>
        <begin position="94"/>
        <end position="144"/>
    </location>
</feature>
<feature type="compositionally biased region" description="Basic residues" evidence="1">
    <location>
        <begin position="147"/>
        <end position="159"/>
    </location>
</feature>
<evidence type="ECO:0000313" key="4">
    <source>
        <dbReference type="EMBL" id="TFB05244.1"/>
    </source>
</evidence>
<reference evidence="4 5" key="1">
    <citation type="submission" date="2018-01" db="EMBL/GenBank/DDBJ databases">
        <title>Genome characterization of the sugarcane-associated fungus Trichoderma ghanense CCMA-1212 and their application in lignocelulose bioconversion.</title>
        <authorList>
            <person name="Steindorff A.S."/>
            <person name="Mendes T.D."/>
            <person name="Vilela E.S.D."/>
            <person name="Rodrigues D.S."/>
            <person name="Formighieri E.F."/>
            <person name="Melo I.S."/>
            <person name="Favaro L.C.L."/>
        </authorList>
    </citation>
    <scope>NUCLEOTIDE SEQUENCE [LARGE SCALE GENOMIC DNA]</scope>
    <source>
        <strain evidence="4 5">CCMA-1212</strain>
    </source>
</reference>
<feature type="compositionally biased region" description="Low complexity" evidence="1">
    <location>
        <begin position="229"/>
        <end position="238"/>
    </location>
</feature>
<feature type="domain" description="Myb-like" evidence="2">
    <location>
        <begin position="42"/>
        <end position="89"/>
    </location>
</feature>
<dbReference type="PANTHER" id="PTHR45614:SF25">
    <property type="entry name" value="MYB PROTEIN"/>
    <property type="match status" value="1"/>
</dbReference>
<accession>A0ABY2HAA1</accession>
<dbReference type="Pfam" id="PF13921">
    <property type="entry name" value="Myb_DNA-bind_6"/>
    <property type="match status" value="1"/>
</dbReference>
<feature type="domain" description="Myb-like" evidence="2">
    <location>
        <begin position="90"/>
        <end position="140"/>
    </location>
</feature>
<feature type="region of interest" description="Disordered" evidence="1">
    <location>
        <begin position="142"/>
        <end position="174"/>
    </location>
</feature>
<dbReference type="InterPro" id="IPR017930">
    <property type="entry name" value="Myb_dom"/>
</dbReference>
<dbReference type="PANTHER" id="PTHR45614">
    <property type="entry name" value="MYB PROTEIN-RELATED"/>
    <property type="match status" value="1"/>
</dbReference>
<proteinExistence type="predicted"/>
<dbReference type="PROSITE" id="PS50090">
    <property type="entry name" value="MYB_LIKE"/>
    <property type="match status" value="2"/>
</dbReference>
<dbReference type="Proteomes" id="UP001642720">
    <property type="component" value="Unassembled WGS sequence"/>
</dbReference>
<gene>
    <name evidence="4" type="ORF">CCMA1212_002448</name>
</gene>
<dbReference type="InterPro" id="IPR009057">
    <property type="entry name" value="Homeodomain-like_sf"/>
</dbReference>
<keyword evidence="5" id="KW-1185">Reference proteome</keyword>
<feature type="region of interest" description="Disordered" evidence="1">
    <location>
        <begin position="229"/>
        <end position="273"/>
    </location>
</feature>
<dbReference type="PROSITE" id="PS51294">
    <property type="entry name" value="HTH_MYB"/>
    <property type="match status" value="2"/>
</dbReference>